<name>A0A150KEQ9_HEYCO</name>
<protein>
    <submittedName>
        <fullName evidence="1">Uncharacterized protein</fullName>
    </submittedName>
</protein>
<proteinExistence type="predicted"/>
<comment type="caution">
    <text evidence="1">The sequence shown here is derived from an EMBL/GenBank/DDBJ whole genome shotgun (WGS) entry which is preliminary data.</text>
</comment>
<dbReference type="AlphaFoldDB" id="A0A150KEQ9"/>
<accession>A0A150KEQ9</accession>
<gene>
    <name evidence="1" type="ORF">B4099_0276</name>
</gene>
<sequence>MCVYSRNRQFLQVTAIIFDLPKMRCINEKAVSMKKRK</sequence>
<dbReference type="Proteomes" id="UP000075304">
    <property type="component" value="Unassembled WGS sequence"/>
</dbReference>
<organism evidence="1 2">
    <name type="scientific">Heyndrickxia coagulans</name>
    <name type="common">Weizmannia coagulans</name>
    <dbReference type="NCBI Taxonomy" id="1398"/>
    <lineage>
        <taxon>Bacteria</taxon>
        <taxon>Bacillati</taxon>
        <taxon>Bacillota</taxon>
        <taxon>Bacilli</taxon>
        <taxon>Bacillales</taxon>
        <taxon>Bacillaceae</taxon>
        <taxon>Heyndrickxia</taxon>
    </lineage>
</organism>
<reference evidence="1 2" key="1">
    <citation type="submission" date="2016-01" db="EMBL/GenBank/DDBJ databases">
        <title>Genome Sequences of Twelve Sporeforming Bacillus Species Isolated from Foods.</title>
        <authorList>
            <person name="Berendsen E.M."/>
            <person name="Wells-Bennik M.H."/>
            <person name="Krawcyk A.O."/>
            <person name="De Jong A."/>
            <person name="Holsappel S."/>
            <person name="Eijlander R.T."/>
            <person name="Kuipers O.P."/>
        </authorList>
    </citation>
    <scope>NUCLEOTIDE SEQUENCE [LARGE SCALE GENOMIC DNA]</scope>
    <source>
        <strain evidence="1 2">B4099</strain>
    </source>
</reference>
<dbReference type="EMBL" id="LQYI01000046">
    <property type="protein sequence ID" value="KYC69647.1"/>
    <property type="molecule type" value="Genomic_DNA"/>
</dbReference>
<evidence type="ECO:0000313" key="2">
    <source>
        <dbReference type="Proteomes" id="UP000075304"/>
    </source>
</evidence>
<dbReference type="PATRIC" id="fig|1398.25.peg.2860"/>
<evidence type="ECO:0000313" key="1">
    <source>
        <dbReference type="EMBL" id="KYC69647.1"/>
    </source>
</evidence>